<dbReference type="SUPFAM" id="SSF50978">
    <property type="entry name" value="WD40 repeat-like"/>
    <property type="match status" value="1"/>
</dbReference>
<keyword evidence="2 7" id="KW-0853">WD repeat</keyword>
<dbReference type="GO" id="GO:0051301">
    <property type="term" value="P:cell division"/>
    <property type="evidence" value="ECO:0007669"/>
    <property type="project" value="UniProtKB-KW"/>
</dbReference>
<protein>
    <submittedName>
        <fullName evidence="10">WD40-repeat-containing domain protein</fullName>
    </submittedName>
</protein>
<feature type="compositionally biased region" description="Low complexity" evidence="8">
    <location>
        <begin position="12"/>
        <end position="37"/>
    </location>
</feature>
<dbReference type="GO" id="GO:1905786">
    <property type="term" value="P:positive regulation of anaphase-promoting complex-dependent catabolic process"/>
    <property type="evidence" value="ECO:0007669"/>
    <property type="project" value="TreeGrafter"/>
</dbReference>
<dbReference type="PROSITE" id="PS50082">
    <property type="entry name" value="WD_REPEATS_2"/>
    <property type="match status" value="2"/>
</dbReference>
<dbReference type="InterPro" id="IPR033010">
    <property type="entry name" value="Cdc20/Fizzy"/>
</dbReference>
<dbReference type="GO" id="GO:1990757">
    <property type="term" value="F:ubiquitin ligase activator activity"/>
    <property type="evidence" value="ECO:0007669"/>
    <property type="project" value="TreeGrafter"/>
</dbReference>
<dbReference type="InterPro" id="IPR001680">
    <property type="entry name" value="WD40_rpt"/>
</dbReference>
<evidence type="ECO:0000256" key="8">
    <source>
        <dbReference type="SAM" id="MobiDB-lite"/>
    </source>
</evidence>
<comment type="caution">
    <text evidence="10">The sequence shown here is derived from an EMBL/GenBank/DDBJ whole genome shotgun (WGS) entry which is preliminary data.</text>
</comment>
<evidence type="ECO:0000313" key="10">
    <source>
        <dbReference type="EMBL" id="ORY89255.1"/>
    </source>
</evidence>
<keyword evidence="6" id="KW-0131">Cell cycle</keyword>
<keyword evidence="4" id="KW-0677">Repeat</keyword>
<dbReference type="AlphaFoldDB" id="A0A1Y2FYS3"/>
<accession>A0A1Y2FYS3</accession>
<dbReference type="OrthoDB" id="10263272at2759"/>
<proteinExistence type="inferred from homology"/>
<keyword evidence="3" id="KW-0132">Cell division</keyword>
<dbReference type="PROSITE" id="PS50294">
    <property type="entry name" value="WD_REPEATS_REGION"/>
    <property type="match status" value="1"/>
</dbReference>
<dbReference type="InterPro" id="IPR056150">
    <property type="entry name" value="WD40_CDC20-Fz"/>
</dbReference>
<evidence type="ECO:0000256" key="2">
    <source>
        <dbReference type="ARBA" id="ARBA00022574"/>
    </source>
</evidence>
<dbReference type="GO" id="GO:0031145">
    <property type="term" value="P:anaphase-promoting complex-dependent catabolic process"/>
    <property type="evidence" value="ECO:0007669"/>
    <property type="project" value="TreeGrafter"/>
</dbReference>
<evidence type="ECO:0000256" key="1">
    <source>
        <dbReference type="ARBA" id="ARBA00006445"/>
    </source>
</evidence>
<dbReference type="Proteomes" id="UP000193467">
    <property type="component" value="Unassembled WGS sequence"/>
</dbReference>
<evidence type="ECO:0000256" key="7">
    <source>
        <dbReference type="PROSITE-ProRule" id="PRU00221"/>
    </source>
</evidence>
<feature type="compositionally biased region" description="Basic and acidic residues" evidence="8">
    <location>
        <begin position="116"/>
        <end position="126"/>
    </location>
</feature>
<name>A0A1Y2FYS3_9BASI</name>
<feature type="domain" description="CDC20/Fizzy WD40" evidence="9">
    <location>
        <begin position="253"/>
        <end position="563"/>
    </location>
</feature>
<comment type="similarity">
    <text evidence="1">Belongs to the WD repeat CDC20/Fizzy family.</text>
</comment>
<feature type="region of interest" description="Disordered" evidence="8">
    <location>
        <begin position="574"/>
        <end position="604"/>
    </location>
</feature>
<keyword evidence="5" id="KW-0498">Mitosis</keyword>
<sequence length="604" mass="63453">MPPSPSKLHQQAASSPSRAPFSSLSNSLNSVSLNSPSRISNKPSTARTKTLLSSSSTVPTTTTRKKHNSPSKPARSTTLFDDQLVASQESSRRSSPVKGSSLAAGGGIGRTGVVSHDFEASNETRRSPTKKGKHYDRYIPSRSRSTNGDGDHTGPILAAGGGTSSANNTGNFTGIIPDSGDAAHTSDLSASLGIDNSKRILSFFAEPPMPQTEHSALLSSYARLPSKGSAASSTSSANAATRRRIATAPERVLDAPGLVDDYYLNLLDWSSSNLVAIGLGESVYVWNAESGEVNLLCSVGPAEGEASAEEGDEYICSVKFTEDGSHLAVGVSSGPIQVYDVAAGVLVRTMHGHLSRVPALSWSGAVLSSGCRTGEIWNSDVRIAEHCVAQMRGHRGEVCGLEWRPEVAGGLSGGGQGLLASGGNDNVVNVWDGRMTNAPKMCKTNHTAAVKALAWCPWNSSLLASGGGTSDKTIHFWNTTTSARLNSLITPSQVTSLVFNPHSKELLSSHGIPDHQLSIWSYPSLTKVTDIPQAHETRILHSCLSPDGTTVATASSDENLKFWKVFDARKGVKSGASGRGAMGAKEVDEDHGIQKKGKTGISVR</sequence>
<evidence type="ECO:0000256" key="3">
    <source>
        <dbReference type="ARBA" id="ARBA00022618"/>
    </source>
</evidence>
<keyword evidence="11" id="KW-1185">Reference proteome</keyword>
<dbReference type="Gene3D" id="2.130.10.10">
    <property type="entry name" value="YVTN repeat-like/Quinoprotein amine dehydrogenase"/>
    <property type="match status" value="1"/>
</dbReference>
<dbReference type="InParanoid" id="A0A1Y2FYS3"/>
<evidence type="ECO:0000256" key="4">
    <source>
        <dbReference type="ARBA" id="ARBA00022737"/>
    </source>
</evidence>
<feature type="repeat" description="WD" evidence="7">
    <location>
        <begin position="391"/>
        <end position="432"/>
    </location>
</feature>
<dbReference type="EMBL" id="MCGR01000006">
    <property type="protein sequence ID" value="ORY89255.1"/>
    <property type="molecule type" value="Genomic_DNA"/>
</dbReference>
<dbReference type="FunCoup" id="A0A1Y2FYS3">
    <property type="interactions" value="651"/>
</dbReference>
<feature type="compositionally biased region" description="Low complexity" evidence="8">
    <location>
        <begin position="44"/>
        <end position="62"/>
    </location>
</feature>
<evidence type="ECO:0000256" key="5">
    <source>
        <dbReference type="ARBA" id="ARBA00022776"/>
    </source>
</evidence>
<feature type="region of interest" description="Disordered" evidence="8">
    <location>
        <begin position="1"/>
        <end position="172"/>
    </location>
</feature>
<organism evidence="10 11">
    <name type="scientific">Leucosporidium creatinivorum</name>
    <dbReference type="NCBI Taxonomy" id="106004"/>
    <lineage>
        <taxon>Eukaryota</taxon>
        <taxon>Fungi</taxon>
        <taxon>Dikarya</taxon>
        <taxon>Basidiomycota</taxon>
        <taxon>Pucciniomycotina</taxon>
        <taxon>Microbotryomycetes</taxon>
        <taxon>Leucosporidiales</taxon>
        <taxon>Leucosporidium</taxon>
    </lineage>
</organism>
<dbReference type="GO" id="GO:0010997">
    <property type="term" value="F:anaphase-promoting complex binding"/>
    <property type="evidence" value="ECO:0007669"/>
    <property type="project" value="InterPro"/>
</dbReference>
<evidence type="ECO:0000259" key="9">
    <source>
        <dbReference type="Pfam" id="PF24807"/>
    </source>
</evidence>
<dbReference type="InterPro" id="IPR036322">
    <property type="entry name" value="WD40_repeat_dom_sf"/>
</dbReference>
<dbReference type="InterPro" id="IPR015943">
    <property type="entry name" value="WD40/YVTN_repeat-like_dom_sf"/>
</dbReference>
<dbReference type="STRING" id="106004.A0A1Y2FYS3"/>
<dbReference type="PANTHER" id="PTHR19918">
    <property type="entry name" value="CELL DIVISION CYCLE 20 CDC20 FIZZY -RELATED"/>
    <property type="match status" value="1"/>
</dbReference>
<evidence type="ECO:0000256" key="6">
    <source>
        <dbReference type="ARBA" id="ARBA00023306"/>
    </source>
</evidence>
<reference evidence="10 11" key="1">
    <citation type="submission" date="2016-07" db="EMBL/GenBank/DDBJ databases">
        <title>Pervasive Adenine N6-methylation of Active Genes in Fungi.</title>
        <authorList>
            <consortium name="DOE Joint Genome Institute"/>
            <person name="Mondo S.J."/>
            <person name="Dannebaum R.O."/>
            <person name="Kuo R.C."/>
            <person name="Labutti K."/>
            <person name="Haridas S."/>
            <person name="Kuo A."/>
            <person name="Salamov A."/>
            <person name="Ahrendt S.R."/>
            <person name="Lipzen A."/>
            <person name="Sullivan W."/>
            <person name="Andreopoulos W.B."/>
            <person name="Clum A."/>
            <person name="Lindquist E."/>
            <person name="Daum C."/>
            <person name="Ramamoorthy G.K."/>
            <person name="Gryganskyi A."/>
            <person name="Culley D."/>
            <person name="Magnuson J.K."/>
            <person name="James T.Y."/>
            <person name="O'Malley M.A."/>
            <person name="Stajich J.E."/>
            <person name="Spatafora J.W."/>
            <person name="Visel A."/>
            <person name="Grigoriev I.V."/>
        </authorList>
    </citation>
    <scope>NUCLEOTIDE SEQUENCE [LARGE SCALE GENOMIC DNA]</scope>
    <source>
        <strain evidence="10 11">62-1032</strain>
    </source>
</reference>
<dbReference type="Pfam" id="PF24807">
    <property type="entry name" value="WD40_CDC20-Fz"/>
    <property type="match status" value="1"/>
</dbReference>
<feature type="repeat" description="WD" evidence="7">
    <location>
        <begin position="532"/>
        <end position="565"/>
    </location>
</feature>
<feature type="compositionally biased region" description="Polar residues" evidence="8">
    <location>
        <begin position="70"/>
        <end position="89"/>
    </location>
</feature>
<dbReference type="GO" id="GO:0005680">
    <property type="term" value="C:anaphase-promoting complex"/>
    <property type="evidence" value="ECO:0007669"/>
    <property type="project" value="TreeGrafter"/>
</dbReference>
<evidence type="ECO:0000313" key="11">
    <source>
        <dbReference type="Proteomes" id="UP000193467"/>
    </source>
</evidence>
<dbReference type="PANTHER" id="PTHR19918:SF8">
    <property type="entry name" value="FI02843P"/>
    <property type="match status" value="1"/>
</dbReference>
<gene>
    <name evidence="10" type="ORF">BCR35DRAFT_323869</name>
</gene>
<dbReference type="SMART" id="SM00320">
    <property type="entry name" value="WD40"/>
    <property type="match status" value="7"/>
</dbReference>